<gene>
    <name evidence="3" type="ORF">CEY00_Acc31115</name>
</gene>
<dbReference type="EMBL" id="NKQK01000027">
    <property type="protein sequence ID" value="PSR88085.1"/>
    <property type="molecule type" value="Genomic_DNA"/>
</dbReference>
<dbReference type="PANTHER" id="PTHR33159">
    <property type="entry name" value="RPM1-INTERACTING PROTEIN 4 (RIN4) FAMILY PROTEIN"/>
    <property type="match status" value="1"/>
</dbReference>
<evidence type="ECO:0000259" key="2">
    <source>
        <dbReference type="Pfam" id="PF05627"/>
    </source>
</evidence>
<dbReference type="Gramene" id="PSR88085">
    <property type="protein sequence ID" value="PSR88085"/>
    <property type="gene ID" value="CEY00_Acc31115"/>
</dbReference>
<dbReference type="InParanoid" id="A0A2R6PAS6"/>
<comment type="caution">
    <text evidence="3">The sequence shown here is derived from an EMBL/GenBank/DDBJ whole genome shotgun (WGS) entry which is preliminary data.</text>
</comment>
<proteinExistence type="predicted"/>
<sequence length="92" mass="10195">MTERSVPLPKFGQWDVNNPASAGDFSVIFDRARNAKRAGQGHGHGNGLGRALPDPKEERESTPILNKRQPLTKSPSNAKQWFCCVRPHVADF</sequence>
<keyword evidence="4" id="KW-1185">Reference proteome</keyword>
<evidence type="ECO:0000313" key="4">
    <source>
        <dbReference type="Proteomes" id="UP000241394"/>
    </source>
</evidence>
<dbReference type="OMA" id="CARRWFC"/>
<dbReference type="InterPro" id="IPR008700">
    <property type="entry name" value="TypeIII_avirulence_cleave"/>
</dbReference>
<dbReference type="Proteomes" id="UP000241394">
    <property type="component" value="Chromosome LG27"/>
</dbReference>
<evidence type="ECO:0000256" key="1">
    <source>
        <dbReference type="SAM" id="MobiDB-lite"/>
    </source>
</evidence>
<dbReference type="PANTHER" id="PTHR33159:SF87">
    <property type="entry name" value="OS09G0253000 PROTEIN"/>
    <property type="match status" value="1"/>
</dbReference>
<accession>A0A2R6PAS6</accession>
<name>A0A2R6PAS6_ACTCC</name>
<feature type="domain" description="RIN4 pathogenic type III effector avirulence factor Avr cleavage site" evidence="2">
    <location>
        <begin position="3"/>
        <end position="37"/>
    </location>
</feature>
<dbReference type="InterPro" id="IPR040387">
    <property type="entry name" value="RIN4/NOI4"/>
</dbReference>
<dbReference type="Pfam" id="PF05627">
    <property type="entry name" value="AvrRpt-cleavage"/>
    <property type="match status" value="1"/>
</dbReference>
<dbReference type="OrthoDB" id="903825at2759"/>
<organism evidence="3 4">
    <name type="scientific">Actinidia chinensis var. chinensis</name>
    <name type="common">Chinese soft-hair kiwi</name>
    <dbReference type="NCBI Taxonomy" id="1590841"/>
    <lineage>
        <taxon>Eukaryota</taxon>
        <taxon>Viridiplantae</taxon>
        <taxon>Streptophyta</taxon>
        <taxon>Embryophyta</taxon>
        <taxon>Tracheophyta</taxon>
        <taxon>Spermatophyta</taxon>
        <taxon>Magnoliopsida</taxon>
        <taxon>eudicotyledons</taxon>
        <taxon>Gunneridae</taxon>
        <taxon>Pentapetalae</taxon>
        <taxon>asterids</taxon>
        <taxon>Ericales</taxon>
        <taxon>Actinidiaceae</taxon>
        <taxon>Actinidia</taxon>
    </lineage>
</organism>
<protein>
    <submittedName>
        <fullName evidence="3">RPM1-interacting protein</fullName>
    </submittedName>
</protein>
<reference evidence="3 4" key="1">
    <citation type="submission" date="2017-07" db="EMBL/GenBank/DDBJ databases">
        <title>An improved, manually edited Actinidia chinensis var. chinensis (kiwifruit) genome highlights the challenges associated with draft genomes and gene prediction in plants.</title>
        <authorList>
            <person name="Pilkington S."/>
            <person name="Crowhurst R."/>
            <person name="Hilario E."/>
            <person name="Nardozza S."/>
            <person name="Fraser L."/>
            <person name="Peng Y."/>
            <person name="Gunaseelan K."/>
            <person name="Simpson R."/>
            <person name="Tahir J."/>
            <person name="Deroles S."/>
            <person name="Templeton K."/>
            <person name="Luo Z."/>
            <person name="Davy M."/>
            <person name="Cheng C."/>
            <person name="Mcneilage M."/>
            <person name="Scaglione D."/>
            <person name="Liu Y."/>
            <person name="Zhang Q."/>
            <person name="Datson P."/>
            <person name="De Silva N."/>
            <person name="Gardiner S."/>
            <person name="Bassett H."/>
            <person name="Chagne D."/>
            <person name="Mccallum J."/>
            <person name="Dzierzon H."/>
            <person name="Deng C."/>
            <person name="Wang Y.-Y."/>
            <person name="Barron N."/>
            <person name="Manako K."/>
            <person name="Bowen J."/>
            <person name="Foster T."/>
            <person name="Erridge Z."/>
            <person name="Tiffin H."/>
            <person name="Waite C."/>
            <person name="Davies K."/>
            <person name="Grierson E."/>
            <person name="Laing W."/>
            <person name="Kirk R."/>
            <person name="Chen X."/>
            <person name="Wood M."/>
            <person name="Montefiori M."/>
            <person name="Brummell D."/>
            <person name="Schwinn K."/>
            <person name="Catanach A."/>
            <person name="Fullerton C."/>
            <person name="Li D."/>
            <person name="Meiyalaghan S."/>
            <person name="Nieuwenhuizen N."/>
            <person name="Read N."/>
            <person name="Prakash R."/>
            <person name="Hunter D."/>
            <person name="Zhang H."/>
            <person name="Mckenzie M."/>
            <person name="Knabel M."/>
            <person name="Harris A."/>
            <person name="Allan A."/>
            <person name="Chen A."/>
            <person name="Janssen B."/>
            <person name="Plunkett B."/>
            <person name="Dwamena C."/>
            <person name="Voogd C."/>
            <person name="Leif D."/>
            <person name="Lafferty D."/>
            <person name="Souleyre E."/>
            <person name="Varkonyi-Gasic E."/>
            <person name="Gambi F."/>
            <person name="Hanley J."/>
            <person name="Yao J.-L."/>
            <person name="Cheung J."/>
            <person name="David K."/>
            <person name="Warren B."/>
            <person name="Marsh K."/>
            <person name="Snowden K."/>
            <person name="Lin-Wang K."/>
            <person name="Brian L."/>
            <person name="Martinez-Sanchez M."/>
            <person name="Wang M."/>
            <person name="Ileperuma N."/>
            <person name="Macnee N."/>
            <person name="Campin R."/>
            <person name="Mcatee P."/>
            <person name="Drummond R."/>
            <person name="Espley R."/>
            <person name="Ireland H."/>
            <person name="Wu R."/>
            <person name="Atkinson R."/>
            <person name="Karunairetnam S."/>
            <person name="Bulley S."/>
            <person name="Chunkath S."/>
            <person name="Hanley Z."/>
            <person name="Storey R."/>
            <person name="Thrimawithana A."/>
            <person name="Thomson S."/>
            <person name="David C."/>
            <person name="Testolin R."/>
        </authorList>
    </citation>
    <scope>NUCLEOTIDE SEQUENCE [LARGE SCALE GENOMIC DNA]</scope>
    <source>
        <strain evidence="4">cv. Red5</strain>
        <tissue evidence="3">Young leaf</tissue>
    </source>
</reference>
<reference evidence="4" key="2">
    <citation type="journal article" date="2018" name="BMC Genomics">
        <title>A manually annotated Actinidia chinensis var. chinensis (kiwifruit) genome highlights the challenges associated with draft genomes and gene prediction in plants.</title>
        <authorList>
            <person name="Pilkington S.M."/>
            <person name="Crowhurst R."/>
            <person name="Hilario E."/>
            <person name="Nardozza S."/>
            <person name="Fraser L."/>
            <person name="Peng Y."/>
            <person name="Gunaseelan K."/>
            <person name="Simpson R."/>
            <person name="Tahir J."/>
            <person name="Deroles S.C."/>
            <person name="Templeton K."/>
            <person name="Luo Z."/>
            <person name="Davy M."/>
            <person name="Cheng C."/>
            <person name="McNeilage M."/>
            <person name="Scaglione D."/>
            <person name="Liu Y."/>
            <person name="Zhang Q."/>
            <person name="Datson P."/>
            <person name="De Silva N."/>
            <person name="Gardiner S.E."/>
            <person name="Bassett H."/>
            <person name="Chagne D."/>
            <person name="McCallum J."/>
            <person name="Dzierzon H."/>
            <person name="Deng C."/>
            <person name="Wang Y.Y."/>
            <person name="Barron L."/>
            <person name="Manako K."/>
            <person name="Bowen J."/>
            <person name="Foster T.M."/>
            <person name="Erridge Z.A."/>
            <person name="Tiffin H."/>
            <person name="Waite C.N."/>
            <person name="Davies K.M."/>
            <person name="Grierson E.P."/>
            <person name="Laing W.A."/>
            <person name="Kirk R."/>
            <person name="Chen X."/>
            <person name="Wood M."/>
            <person name="Montefiori M."/>
            <person name="Brummell D.A."/>
            <person name="Schwinn K.E."/>
            <person name="Catanach A."/>
            <person name="Fullerton C."/>
            <person name="Li D."/>
            <person name="Meiyalaghan S."/>
            <person name="Nieuwenhuizen N."/>
            <person name="Read N."/>
            <person name="Prakash R."/>
            <person name="Hunter D."/>
            <person name="Zhang H."/>
            <person name="McKenzie M."/>
            <person name="Knabel M."/>
            <person name="Harris A."/>
            <person name="Allan A.C."/>
            <person name="Gleave A."/>
            <person name="Chen A."/>
            <person name="Janssen B.J."/>
            <person name="Plunkett B."/>
            <person name="Ampomah-Dwamena C."/>
            <person name="Voogd C."/>
            <person name="Leif D."/>
            <person name="Lafferty D."/>
            <person name="Souleyre E.J.F."/>
            <person name="Varkonyi-Gasic E."/>
            <person name="Gambi F."/>
            <person name="Hanley J."/>
            <person name="Yao J.L."/>
            <person name="Cheung J."/>
            <person name="David K.M."/>
            <person name="Warren B."/>
            <person name="Marsh K."/>
            <person name="Snowden K.C."/>
            <person name="Lin-Wang K."/>
            <person name="Brian L."/>
            <person name="Martinez-Sanchez M."/>
            <person name="Wang M."/>
            <person name="Ileperuma N."/>
            <person name="Macnee N."/>
            <person name="Campin R."/>
            <person name="McAtee P."/>
            <person name="Drummond R.S.M."/>
            <person name="Espley R.V."/>
            <person name="Ireland H.S."/>
            <person name="Wu R."/>
            <person name="Atkinson R.G."/>
            <person name="Karunairetnam S."/>
            <person name="Bulley S."/>
            <person name="Chunkath S."/>
            <person name="Hanley Z."/>
            <person name="Storey R."/>
            <person name="Thrimawithana A.H."/>
            <person name="Thomson S."/>
            <person name="David C."/>
            <person name="Testolin R."/>
            <person name="Huang H."/>
            <person name="Hellens R.P."/>
            <person name="Schaffer R.J."/>
        </authorList>
    </citation>
    <scope>NUCLEOTIDE SEQUENCE [LARGE SCALE GENOMIC DNA]</scope>
    <source>
        <strain evidence="4">cv. Red5</strain>
    </source>
</reference>
<dbReference type="STRING" id="1590841.A0A2R6PAS6"/>
<feature type="region of interest" description="Disordered" evidence="1">
    <location>
        <begin position="36"/>
        <end position="77"/>
    </location>
</feature>
<evidence type="ECO:0000313" key="3">
    <source>
        <dbReference type="EMBL" id="PSR88085.1"/>
    </source>
</evidence>
<dbReference type="AlphaFoldDB" id="A0A2R6PAS6"/>